<name>A0A3P6RLJ7_CYLGO</name>
<keyword evidence="1" id="KW-0175">Coiled coil</keyword>
<evidence type="ECO:0000256" key="1">
    <source>
        <dbReference type="SAM" id="Coils"/>
    </source>
</evidence>
<dbReference type="SUPFAM" id="SSF54495">
    <property type="entry name" value="UBC-like"/>
    <property type="match status" value="1"/>
</dbReference>
<organism evidence="2 3">
    <name type="scientific">Cylicostephanus goldi</name>
    <name type="common">Nematode worm</name>
    <dbReference type="NCBI Taxonomy" id="71465"/>
    <lineage>
        <taxon>Eukaryota</taxon>
        <taxon>Metazoa</taxon>
        <taxon>Ecdysozoa</taxon>
        <taxon>Nematoda</taxon>
        <taxon>Chromadorea</taxon>
        <taxon>Rhabditida</taxon>
        <taxon>Rhabditina</taxon>
        <taxon>Rhabditomorpha</taxon>
        <taxon>Strongyloidea</taxon>
        <taxon>Strongylidae</taxon>
        <taxon>Cylicostephanus</taxon>
    </lineage>
</organism>
<keyword evidence="3" id="KW-1185">Reference proteome</keyword>
<dbReference type="EMBL" id="UYRV01015554">
    <property type="protein sequence ID" value="VDK61159.1"/>
    <property type="molecule type" value="Genomic_DNA"/>
</dbReference>
<evidence type="ECO:0000313" key="2">
    <source>
        <dbReference type="EMBL" id="VDK61159.1"/>
    </source>
</evidence>
<dbReference type="AlphaFoldDB" id="A0A3P6RLJ7"/>
<protein>
    <submittedName>
        <fullName evidence="2">Uncharacterized protein</fullName>
    </submittedName>
</protein>
<dbReference type="Proteomes" id="UP000271889">
    <property type="component" value="Unassembled WGS sequence"/>
</dbReference>
<sequence>MQVSDLCHCLEAKCKELIGNPMVMELCEIVRAFLSDNNKPPQGSFHDVMLRFKETQDFLFEAEKERKEALAKEAIVEERERQKLEAELRNEQAGYTGDANVEKQDEFILFMLCLLTRISLLCIVSENNLV</sequence>
<reference evidence="2 3" key="1">
    <citation type="submission" date="2018-11" db="EMBL/GenBank/DDBJ databases">
        <authorList>
            <consortium name="Pathogen Informatics"/>
        </authorList>
    </citation>
    <scope>NUCLEOTIDE SEQUENCE [LARGE SCALE GENOMIC DNA]</scope>
</reference>
<dbReference type="OrthoDB" id="432311at2759"/>
<feature type="coiled-coil region" evidence="1">
    <location>
        <begin position="67"/>
        <end position="94"/>
    </location>
</feature>
<proteinExistence type="predicted"/>
<evidence type="ECO:0000313" key="3">
    <source>
        <dbReference type="Proteomes" id="UP000271889"/>
    </source>
</evidence>
<accession>A0A3P6RLJ7</accession>
<gene>
    <name evidence="2" type="ORF">CGOC_LOCUS5225</name>
</gene>
<dbReference type="InterPro" id="IPR016135">
    <property type="entry name" value="UBQ-conjugating_enzyme/RWD"/>
</dbReference>
<dbReference type="Gene3D" id="3.10.110.10">
    <property type="entry name" value="Ubiquitin Conjugating Enzyme"/>
    <property type="match status" value="1"/>
</dbReference>